<feature type="domain" description="Thiolase N-terminal" evidence="1">
    <location>
        <begin position="5"/>
        <end position="94"/>
    </location>
</feature>
<dbReference type="EC" id="2.3.1.174" evidence="2"/>
<dbReference type="EMBL" id="UGYN01000002">
    <property type="protein sequence ID" value="SUI83222.1"/>
    <property type="molecule type" value="Genomic_DNA"/>
</dbReference>
<evidence type="ECO:0000313" key="2">
    <source>
        <dbReference type="EMBL" id="SUI83222.1"/>
    </source>
</evidence>
<dbReference type="InterPro" id="IPR016039">
    <property type="entry name" value="Thiolase-like"/>
</dbReference>
<dbReference type="InterPro" id="IPR020616">
    <property type="entry name" value="Thiolase_N"/>
</dbReference>
<reference evidence="2 3" key="1">
    <citation type="submission" date="2018-06" db="EMBL/GenBank/DDBJ databases">
        <authorList>
            <consortium name="Pathogen Informatics"/>
            <person name="Doyle S."/>
        </authorList>
    </citation>
    <scope>NUCLEOTIDE SEQUENCE [LARGE SCALE GENOMIC DNA]</scope>
    <source>
        <strain evidence="2 3">NCTC11544</strain>
    </source>
</reference>
<evidence type="ECO:0000313" key="3">
    <source>
        <dbReference type="Proteomes" id="UP000255529"/>
    </source>
</evidence>
<gene>
    <name evidence="2" type="primary">paaJ_3</name>
    <name evidence="2" type="ORF">NCTC11544_04495</name>
</gene>
<accession>A0A380ALS3</accession>
<organism evidence="2 3">
    <name type="scientific">Serratia quinivorans</name>
    <dbReference type="NCBI Taxonomy" id="137545"/>
    <lineage>
        <taxon>Bacteria</taxon>
        <taxon>Pseudomonadati</taxon>
        <taxon>Pseudomonadota</taxon>
        <taxon>Gammaproteobacteria</taxon>
        <taxon>Enterobacterales</taxon>
        <taxon>Yersiniaceae</taxon>
        <taxon>Serratia</taxon>
    </lineage>
</organism>
<dbReference type="Proteomes" id="UP000255529">
    <property type="component" value="Unassembled WGS sequence"/>
</dbReference>
<evidence type="ECO:0000259" key="1">
    <source>
        <dbReference type="Pfam" id="PF00108"/>
    </source>
</evidence>
<keyword evidence="2" id="KW-0808">Transferase</keyword>
<proteinExistence type="predicted"/>
<dbReference type="AlphaFoldDB" id="A0A380ALS3"/>
<dbReference type="Pfam" id="PF00108">
    <property type="entry name" value="Thiolase_N"/>
    <property type="match status" value="1"/>
</dbReference>
<sequence>MSQAFICDGVRTPIGRYGGALANVRADDLAALPLRALLARHPQVDWSLVDDVILGCANQAGEDNRNLARMAVLLAGLPVNVSGTTVNRLCGSGAGRAGHGGSQHQGR</sequence>
<protein>
    <submittedName>
        <fullName evidence="2">Beta-ketoadipyl-CoA thiolase</fullName>
        <ecNumber evidence="2">2.3.1.174</ecNumber>
    </submittedName>
</protein>
<keyword evidence="2" id="KW-0012">Acyltransferase</keyword>
<dbReference type="GO" id="GO:0033812">
    <property type="term" value="F:3-oxoadipyl-CoA thiolase activity"/>
    <property type="evidence" value="ECO:0007669"/>
    <property type="project" value="UniProtKB-EC"/>
</dbReference>
<dbReference type="PANTHER" id="PTHR43365">
    <property type="entry name" value="BLR7806 PROTEIN"/>
    <property type="match status" value="1"/>
</dbReference>
<dbReference type="SUPFAM" id="SSF53901">
    <property type="entry name" value="Thiolase-like"/>
    <property type="match status" value="1"/>
</dbReference>
<name>A0A380ALS3_9GAMM</name>
<dbReference type="PANTHER" id="PTHR43365:SF1">
    <property type="entry name" value="ACETYL-COA C-ACYLTRANSFERASE"/>
    <property type="match status" value="1"/>
</dbReference>
<dbReference type="Gene3D" id="3.40.47.10">
    <property type="match status" value="1"/>
</dbReference>